<keyword evidence="1" id="KW-0472">Membrane</keyword>
<evidence type="ECO:0000313" key="3">
    <source>
        <dbReference type="EMBL" id="OGY86046.1"/>
    </source>
</evidence>
<evidence type="ECO:0000259" key="2">
    <source>
        <dbReference type="Pfam" id="PF00535"/>
    </source>
</evidence>
<dbReference type="InterPro" id="IPR029044">
    <property type="entry name" value="Nucleotide-diphossugar_trans"/>
</dbReference>
<accession>A0A1G2BBG7</accession>
<feature type="transmembrane region" description="Helical" evidence="1">
    <location>
        <begin position="256"/>
        <end position="281"/>
    </location>
</feature>
<dbReference type="PANTHER" id="PTHR43179">
    <property type="entry name" value="RHAMNOSYLTRANSFERASE WBBL"/>
    <property type="match status" value="1"/>
</dbReference>
<organism evidence="3 4">
    <name type="scientific">Candidatus Kerfeldbacteria bacterium RIFOXYB2_FULL_38_14</name>
    <dbReference type="NCBI Taxonomy" id="1798547"/>
    <lineage>
        <taxon>Bacteria</taxon>
        <taxon>Candidatus Kerfeldiibacteriota</taxon>
    </lineage>
</organism>
<reference evidence="3 4" key="1">
    <citation type="journal article" date="2016" name="Nat. Commun.">
        <title>Thousands of microbial genomes shed light on interconnected biogeochemical processes in an aquifer system.</title>
        <authorList>
            <person name="Anantharaman K."/>
            <person name="Brown C.T."/>
            <person name="Hug L.A."/>
            <person name="Sharon I."/>
            <person name="Castelle C.J."/>
            <person name="Probst A.J."/>
            <person name="Thomas B.C."/>
            <person name="Singh A."/>
            <person name="Wilkins M.J."/>
            <person name="Karaoz U."/>
            <person name="Brodie E.L."/>
            <person name="Williams K.H."/>
            <person name="Hubbard S.S."/>
            <person name="Banfield J.F."/>
        </authorList>
    </citation>
    <scope>NUCLEOTIDE SEQUENCE [LARGE SCALE GENOMIC DNA]</scope>
</reference>
<dbReference type="Pfam" id="PF00535">
    <property type="entry name" value="Glycos_transf_2"/>
    <property type="match status" value="1"/>
</dbReference>
<keyword evidence="1" id="KW-1133">Transmembrane helix</keyword>
<feature type="domain" description="Glycosyltransferase 2-like" evidence="2">
    <location>
        <begin position="4"/>
        <end position="155"/>
    </location>
</feature>
<protein>
    <recommendedName>
        <fullName evidence="2">Glycosyltransferase 2-like domain-containing protein</fullName>
    </recommendedName>
</protein>
<proteinExistence type="predicted"/>
<dbReference type="Proteomes" id="UP000176420">
    <property type="component" value="Unassembled WGS sequence"/>
</dbReference>
<dbReference type="SUPFAM" id="SSF53448">
    <property type="entry name" value="Nucleotide-diphospho-sugar transferases"/>
    <property type="match status" value="1"/>
</dbReference>
<dbReference type="CDD" id="cd04186">
    <property type="entry name" value="GT_2_like_c"/>
    <property type="match status" value="1"/>
</dbReference>
<dbReference type="AlphaFoldDB" id="A0A1G2BBG7"/>
<evidence type="ECO:0000256" key="1">
    <source>
        <dbReference type="SAM" id="Phobius"/>
    </source>
</evidence>
<dbReference type="Gene3D" id="3.90.550.10">
    <property type="entry name" value="Spore Coat Polysaccharide Biosynthesis Protein SpsA, Chain A"/>
    <property type="match status" value="1"/>
</dbReference>
<sequence length="296" mass="33944">MNISVIIVSWNAKEHLRRCLNSIKQHTKQLSYEVIVVDNSSQDDSAHMVAQEFPEVKLVASKVNLGFGKANNRGAELATGEVLFFCNDDIVLQENSLALAYEKLTQDKSLGVLGFHLLFPDKTHQDSVRRFPNLKDQLIILTKLHNFFPNLTAIKKYLAQGFDYQKEQEVEQLMGACLFIRQDVFKKAQGFDEHFFCWFEEIDLEKRIKEQQKLRLVYSPASALIHVKGVSFNQIMSVKLQRILNQSMRYYFLKHHGLLAAVLITILQPLSIILSLLVQGLKKLGTDVKKMKHGQN</sequence>
<dbReference type="PANTHER" id="PTHR43179:SF7">
    <property type="entry name" value="RHAMNOSYLTRANSFERASE WBBL"/>
    <property type="match status" value="1"/>
</dbReference>
<dbReference type="EMBL" id="MHKI01000026">
    <property type="protein sequence ID" value="OGY86046.1"/>
    <property type="molecule type" value="Genomic_DNA"/>
</dbReference>
<evidence type="ECO:0000313" key="4">
    <source>
        <dbReference type="Proteomes" id="UP000176420"/>
    </source>
</evidence>
<dbReference type="InterPro" id="IPR001173">
    <property type="entry name" value="Glyco_trans_2-like"/>
</dbReference>
<gene>
    <name evidence="3" type="ORF">A2319_00555</name>
</gene>
<keyword evidence="1" id="KW-0812">Transmembrane</keyword>
<name>A0A1G2BBG7_9BACT</name>
<comment type="caution">
    <text evidence="3">The sequence shown here is derived from an EMBL/GenBank/DDBJ whole genome shotgun (WGS) entry which is preliminary data.</text>
</comment>